<proteinExistence type="predicted"/>
<feature type="region of interest" description="Disordered" evidence="1">
    <location>
        <begin position="1"/>
        <end position="31"/>
    </location>
</feature>
<accession>A0ABX1C9U2</accession>
<comment type="caution">
    <text evidence="2">The sequence shown here is derived from an EMBL/GenBank/DDBJ whole genome shotgun (WGS) entry which is preliminary data.</text>
</comment>
<organism evidence="2 3">
    <name type="scientific">Streptomyces bohaiensis</name>
    <dbReference type="NCBI Taxonomy" id="1431344"/>
    <lineage>
        <taxon>Bacteria</taxon>
        <taxon>Bacillati</taxon>
        <taxon>Actinomycetota</taxon>
        <taxon>Actinomycetes</taxon>
        <taxon>Kitasatosporales</taxon>
        <taxon>Streptomycetaceae</taxon>
        <taxon>Streptomyces</taxon>
    </lineage>
</organism>
<dbReference type="Proteomes" id="UP000727056">
    <property type="component" value="Unassembled WGS sequence"/>
</dbReference>
<evidence type="ECO:0000313" key="3">
    <source>
        <dbReference type="Proteomes" id="UP000727056"/>
    </source>
</evidence>
<protein>
    <submittedName>
        <fullName evidence="2">Uncharacterized protein</fullName>
    </submittedName>
</protein>
<evidence type="ECO:0000313" key="2">
    <source>
        <dbReference type="EMBL" id="NJQ14660.1"/>
    </source>
</evidence>
<evidence type="ECO:0000256" key="1">
    <source>
        <dbReference type="SAM" id="MobiDB-lite"/>
    </source>
</evidence>
<gene>
    <name evidence="2" type="ORF">HCN52_06820</name>
</gene>
<name>A0ABX1C9U2_9ACTN</name>
<keyword evidence="3" id="KW-1185">Reference proteome</keyword>
<reference evidence="2 3" key="1">
    <citation type="submission" date="2020-03" db="EMBL/GenBank/DDBJ databases">
        <title>Draft genome of Streptomyces sp. ventii, isolated from the Axial Seamount in the Pacific Ocean, and resequencing of the two type strains Streptomyces lonarensis strain NCL 716 and Streptomyces bohaiensis strain 11A07.</title>
        <authorList>
            <person name="Loughran R.M."/>
            <person name="Pfannmuller K.M."/>
            <person name="Wasson B.J."/>
            <person name="Deadmond M.C."/>
            <person name="Paddock B.E."/>
            <person name="Koyack M.J."/>
            <person name="Gallegos D.A."/>
            <person name="Mitchell E.A."/>
            <person name="Ushijima B."/>
            <person name="Saw J.H."/>
            <person name="Mcphail K.L."/>
            <person name="Videau P."/>
        </authorList>
    </citation>
    <scope>NUCLEOTIDE SEQUENCE [LARGE SCALE GENOMIC DNA]</scope>
    <source>
        <strain evidence="2 3">11A07</strain>
    </source>
</reference>
<dbReference type="EMBL" id="JAAVJC010000033">
    <property type="protein sequence ID" value="NJQ14660.1"/>
    <property type="molecule type" value="Genomic_DNA"/>
</dbReference>
<sequence>MCLERDHSCTEQAGEPGGSADLGAGSPSPEALASLQALRRMAVELRRSIDTHFEELDRQ</sequence>